<evidence type="ECO:0000313" key="5">
    <source>
        <dbReference type="Proteomes" id="UP000663829"/>
    </source>
</evidence>
<organism evidence="3 5">
    <name type="scientific">Didymodactylos carnosus</name>
    <dbReference type="NCBI Taxonomy" id="1234261"/>
    <lineage>
        <taxon>Eukaryota</taxon>
        <taxon>Metazoa</taxon>
        <taxon>Spiralia</taxon>
        <taxon>Gnathifera</taxon>
        <taxon>Rotifera</taxon>
        <taxon>Eurotatoria</taxon>
        <taxon>Bdelloidea</taxon>
        <taxon>Philodinida</taxon>
        <taxon>Philodinidae</taxon>
        <taxon>Didymodactylos</taxon>
    </lineage>
</organism>
<keyword evidence="1" id="KW-0175">Coiled coil</keyword>
<dbReference type="OrthoDB" id="10046076at2759"/>
<accession>A0A814K9X8</accession>
<keyword evidence="5" id="KW-1185">Reference proteome</keyword>
<feature type="compositionally biased region" description="Polar residues" evidence="2">
    <location>
        <begin position="14"/>
        <end position="24"/>
    </location>
</feature>
<sequence length="218" mass="25460">MSRRDNIVIKSKRNPTQQPSSSVISAHLQPQDLSQLKTVVTSKEFLSGVVNALIGKIIDDKMLVYENRIKKLQSTIEDMQAHIEDLQYKCNDLEQYGRRCTVRIYGIKEEEKNENMSAIVINFAQKIGVNVTEQDIYASHHWGNRKNSTRPIIARFLRYETRLSLLHNRSKLRSIQDYKNVYINEDQTRFNYDLFMYARKVLTSCSYKERVSLLSFGS</sequence>
<name>A0A814K9X8_9BILA</name>
<evidence type="ECO:0000313" key="3">
    <source>
        <dbReference type="EMBL" id="CAF1048105.1"/>
    </source>
</evidence>
<reference evidence="3" key="1">
    <citation type="submission" date="2021-02" db="EMBL/GenBank/DDBJ databases">
        <authorList>
            <person name="Nowell W R."/>
        </authorList>
    </citation>
    <scope>NUCLEOTIDE SEQUENCE</scope>
</reference>
<dbReference type="Proteomes" id="UP000681722">
    <property type="component" value="Unassembled WGS sequence"/>
</dbReference>
<dbReference type="Gene3D" id="3.30.70.1820">
    <property type="entry name" value="L1 transposable element, RRM domain"/>
    <property type="match status" value="1"/>
</dbReference>
<feature type="region of interest" description="Disordered" evidence="2">
    <location>
        <begin position="1"/>
        <end position="25"/>
    </location>
</feature>
<dbReference type="AlphaFoldDB" id="A0A814K9X8"/>
<dbReference type="EMBL" id="CAJOBC010004180">
    <property type="protein sequence ID" value="CAF3817893.1"/>
    <property type="molecule type" value="Genomic_DNA"/>
</dbReference>
<protein>
    <submittedName>
        <fullName evidence="3">Uncharacterized protein</fullName>
    </submittedName>
</protein>
<evidence type="ECO:0000256" key="2">
    <source>
        <dbReference type="SAM" id="MobiDB-lite"/>
    </source>
</evidence>
<evidence type="ECO:0000313" key="4">
    <source>
        <dbReference type="EMBL" id="CAF3817893.1"/>
    </source>
</evidence>
<comment type="caution">
    <text evidence="3">The sequence shown here is derived from an EMBL/GenBank/DDBJ whole genome shotgun (WGS) entry which is preliminary data.</text>
</comment>
<gene>
    <name evidence="3" type="ORF">GPM918_LOCUS16137</name>
    <name evidence="4" type="ORF">SRO942_LOCUS16140</name>
</gene>
<proteinExistence type="predicted"/>
<feature type="coiled-coil region" evidence="1">
    <location>
        <begin position="62"/>
        <end position="96"/>
    </location>
</feature>
<evidence type="ECO:0000256" key="1">
    <source>
        <dbReference type="SAM" id="Coils"/>
    </source>
</evidence>
<dbReference type="Proteomes" id="UP000663829">
    <property type="component" value="Unassembled WGS sequence"/>
</dbReference>
<dbReference type="EMBL" id="CAJNOQ010004179">
    <property type="protein sequence ID" value="CAF1048105.1"/>
    <property type="molecule type" value="Genomic_DNA"/>
</dbReference>